<evidence type="ECO:0000256" key="2">
    <source>
        <dbReference type="ARBA" id="ARBA00023315"/>
    </source>
</evidence>
<dbReference type="EMBL" id="QPJS01000002">
    <property type="protein sequence ID" value="RCX03857.1"/>
    <property type="molecule type" value="Genomic_DNA"/>
</dbReference>
<keyword evidence="1" id="KW-0808">Transferase</keyword>
<evidence type="ECO:0000313" key="5">
    <source>
        <dbReference type="EMBL" id="RCX03857.1"/>
    </source>
</evidence>
<sequence length="330" mass="36419">MTRRAVLIGTGIGLANRVLPNSFFNDLLGEDVDTWLKENVEIYERRWCDELQSTSTLCLDAALMALERADIGPEKLNLIIVATDTPEYISPSTASIVQYKLGAINAATFDVNTACAGFVSALDTAAKYIVADDQYEYVLVIGAYAMSRYLNPRDKKTVTLFADGAGAAVLKAEKTAERGYLYGLQMTQGQYYDWMGIYAGGARQPLNHDLVAAGEHYLKFVRKFPKELNPRMWTMMANRVLDHIGHRPEDVKLFLMTQININSIRETMDRLSLPHDRALAIMHRYGYTGSAAIPTALHHALSEGKIRDGDLIMLIGSGGGLAFAASAMIV</sequence>
<dbReference type="GO" id="GO:0006633">
    <property type="term" value="P:fatty acid biosynthetic process"/>
    <property type="evidence" value="ECO:0007669"/>
    <property type="project" value="InterPro"/>
</dbReference>
<dbReference type="Pfam" id="PF08545">
    <property type="entry name" value="ACP_syn_III"/>
    <property type="match status" value="1"/>
</dbReference>
<dbReference type="Proteomes" id="UP000253517">
    <property type="component" value="Unassembled WGS sequence"/>
</dbReference>
<keyword evidence="2" id="KW-0012">Acyltransferase</keyword>
<feature type="domain" description="Beta-ketoacyl-[acyl-carrier-protein] synthase III C-terminal" evidence="3">
    <location>
        <begin position="241"/>
        <end position="327"/>
    </location>
</feature>
<dbReference type="CDD" id="cd00830">
    <property type="entry name" value="KAS_III"/>
    <property type="match status" value="1"/>
</dbReference>
<organism evidence="5 6">
    <name type="scientific">Schleiferia thermophila</name>
    <dbReference type="NCBI Taxonomy" id="884107"/>
    <lineage>
        <taxon>Bacteria</taxon>
        <taxon>Pseudomonadati</taxon>
        <taxon>Bacteroidota</taxon>
        <taxon>Flavobacteriia</taxon>
        <taxon>Flavobacteriales</taxon>
        <taxon>Schleiferiaceae</taxon>
        <taxon>Schleiferia</taxon>
    </lineage>
</organism>
<proteinExistence type="predicted"/>
<name>A0A369A702_9FLAO</name>
<protein>
    <submittedName>
        <fullName evidence="5">3-oxoacyl-[acyl-carrier-protein] synthase-3</fullName>
    </submittedName>
</protein>
<evidence type="ECO:0000259" key="3">
    <source>
        <dbReference type="Pfam" id="PF08541"/>
    </source>
</evidence>
<dbReference type="RefSeq" id="WP_114366159.1">
    <property type="nucleotide sequence ID" value="NZ_BHZF01000002.1"/>
</dbReference>
<evidence type="ECO:0000259" key="4">
    <source>
        <dbReference type="Pfam" id="PF08545"/>
    </source>
</evidence>
<dbReference type="GO" id="GO:0044550">
    <property type="term" value="P:secondary metabolite biosynthetic process"/>
    <property type="evidence" value="ECO:0007669"/>
    <property type="project" value="TreeGrafter"/>
</dbReference>
<dbReference type="InterPro" id="IPR016039">
    <property type="entry name" value="Thiolase-like"/>
</dbReference>
<gene>
    <name evidence="5" type="ORF">DES35_102313</name>
</gene>
<dbReference type="PANTHER" id="PTHR34069:SF2">
    <property type="entry name" value="BETA-KETOACYL-[ACYL-CARRIER-PROTEIN] SYNTHASE III"/>
    <property type="match status" value="1"/>
</dbReference>
<evidence type="ECO:0000313" key="6">
    <source>
        <dbReference type="Proteomes" id="UP000253517"/>
    </source>
</evidence>
<dbReference type="Pfam" id="PF08541">
    <property type="entry name" value="ACP_syn_III_C"/>
    <property type="match status" value="1"/>
</dbReference>
<comment type="caution">
    <text evidence="5">The sequence shown here is derived from an EMBL/GenBank/DDBJ whole genome shotgun (WGS) entry which is preliminary data.</text>
</comment>
<accession>A0A369A702</accession>
<feature type="domain" description="Beta-ketoacyl-[acyl-carrier-protein] synthase III N-terminal" evidence="4">
    <location>
        <begin position="109"/>
        <end position="176"/>
    </location>
</feature>
<dbReference type="PANTHER" id="PTHR34069">
    <property type="entry name" value="3-OXOACYL-[ACYL-CARRIER-PROTEIN] SYNTHASE 3"/>
    <property type="match status" value="1"/>
</dbReference>
<reference evidence="5 6" key="1">
    <citation type="submission" date="2018-07" db="EMBL/GenBank/DDBJ databases">
        <title>Genomic Encyclopedia of Type Strains, Phase IV (KMG-IV): sequencing the most valuable type-strain genomes for metagenomic binning, comparative biology and taxonomic classification.</title>
        <authorList>
            <person name="Goeker M."/>
        </authorList>
    </citation>
    <scope>NUCLEOTIDE SEQUENCE [LARGE SCALE GENOMIC DNA]</scope>
    <source>
        <strain evidence="5 6">DSM 21410</strain>
    </source>
</reference>
<evidence type="ECO:0000256" key="1">
    <source>
        <dbReference type="ARBA" id="ARBA00022679"/>
    </source>
</evidence>
<dbReference type="InterPro" id="IPR013747">
    <property type="entry name" value="ACP_syn_III_C"/>
</dbReference>
<dbReference type="InterPro" id="IPR013751">
    <property type="entry name" value="ACP_syn_III_N"/>
</dbReference>
<keyword evidence="6" id="KW-1185">Reference proteome</keyword>
<dbReference type="GO" id="GO:0004315">
    <property type="term" value="F:3-oxoacyl-[acyl-carrier-protein] synthase activity"/>
    <property type="evidence" value="ECO:0007669"/>
    <property type="project" value="InterPro"/>
</dbReference>
<dbReference type="SUPFAM" id="SSF53901">
    <property type="entry name" value="Thiolase-like"/>
    <property type="match status" value="1"/>
</dbReference>
<dbReference type="Gene3D" id="3.40.47.10">
    <property type="match status" value="1"/>
</dbReference>
<dbReference type="AlphaFoldDB" id="A0A369A702"/>